<dbReference type="PANTHER" id="PTHR12544">
    <property type="entry name" value="GLUTAMINASE"/>
    <property type="match status" value="1"/>
</dbReference>
<dbReference type="NCBIfam" id="TIGR03814">
    <property type="entry name" value="Gln_ase"/>
    <property type="match status" value="1"/>
</dbReference>
<keyword evidence="6" id="KW-0007">Acetylation</keyword>
<name>A0A1H3NVC8_9FIRM</name>
<accession>A0A1H3NVC8</accession>
<dbReference type="AlphaFoldDB" id="A0A1H3NVC8"/>
<dbReference type="RefSeq" id="WP_330386598.1">
    <property type="nucleotide sequence ID" value="NZ_FNPV01000005.1"/>
</dbReference>
<dbReference type="InterPro" id="IPR012338">
    <property type="entry name" value="Beta-lactam/transpept-like"/>
</dbReference>
<organism evidence="7 8">
    <name type="scientific">Tindallia californiensis</name>
    <dbReference type="NCBI Taxonomy" id="159292"/>
    <lineage>
        <taxon>Bacteria</taxon>
        <taxon>Bacillati</taxon>
        <taxon>Bacillota</taxon>
        <taxon>Clostridia</taxon>
        <taxon>Peptostreptococcales</taxon>
        <taxon>Tindalliaceae</taxon>
        <taxon>Tindallia</taxon>
    </lineage>
</organism>
<evidence type="ECO:0000313" key="8">
    <source>
        <dbReference type="Proteomes" id="UP000199230"/>
    </source>
</evidence>
<evidence type="ECO:0000313" key="7">
    <source>
        <dbReference type="EMBL" id="SDY92867.1"/>
    </source>
</evidence>
<keyword evidence="8" id="KW-1185">Reference proteome</keyword>
<feature type="binding site" evidence="6">
    <location>
        <position position="190"/>
    </location>
    <ligand>
        <name>substrate</name>
    </ligand>
</feature>
<dbReference type="GO" id="GO:0006537">
    <property type="term" value="P:glutamate biosynthetic process"/>
    <property type="evidence" value="ECO:0007669"/>
    <property type="project" value="TreeGrafter"/>
</dbReference>
<dbReference type="PANTHER" id="PTHR12544:SF29">
    <property type="entry name" value="GLUTAMINASE"/>
    <property type="match status" value="1"/>
</dbReference>
<dbReference type="FunFam" id="3.40.710.10:FF:000005">
    <property type="entry name" value="Glutaminase"/>
    <property type="match status" value="1"/>
</dbReference>
<dbReference type="GO" id="GO:0006543">
    <property type="term" value="P:L-glutamine catabolic process"/>
    <property type="evidence" value="ECO:0007669"/>
    <property type="project" value="TreeGrafter"/>
</dbReference>
<sequence>MMQNILEKTLEDHRYWTKEGAVATYIPELSKQKIDALGIYVHEVNGEVYKAGDWNMPFTIQSISKIISFICVLQDNSIDTLYKKITVAPSSDGFNSIVNLETKNEHRPLNPMINSGAIACIELVRGNTLEEKYERILNMIRSLSNNPYIKVNESVYLSEKETGDRNRALAYFMKSTGTIETNVEELLDAYFRLCSIEVTCEDIASIAAVLANDGKGIIDGRELISKKICKTVKAVMTTCGLYDGSGEYAVSVGVPSKSGVGGGILAVSPGKMGIGVFGPSLDAKGNSIAGVKVLESLANKLDLSIF</sequence>
<dbReference type="HAMAP" id="MF_00313">
    <property type="entry name" value="Glutaminase"/>
    <property type="match status" value="1"/>
</dbReference>
<comment type="catalytic activity">
    <reaction evidence="5 6">
        <text>L-glutamine + H2O = L-glutamate + NH4(+)</text>
        <dbReference type="Rhea" id="RHEA:15889"/>
        <dbReference type="ChEBI" id="CHEBI:15377"/>
        <dbReference type="ChEBI" id="CHEBI:28938"/>
        <dbReference type="ChEBI" id="CHEBI:29985"/>
        <dbReference type="ChEBI" id="CHEBI:58359"/>
        <dbReference type="EC" id="3.5.1.2"/>
    </reaction>
</comment>
<evidence type="ECO:0000256" key="3">
    <source>
        <dbReference type="ARBA" id="ARBA00012918"/>
    </source>
</evidence>
<feature type="binding site" evidence="6">
    <location>
        <position position="159"/>
    </location>
    <ligand>
        <name>substrate</name>
    </ligand>
</feature>
<dbReference type="Gene3D" id="3.40.710.10">
    <property type="entry name" value="DD-peptidase/beta-lactamase superfamily"/>
    <property type="match status" value="1"/>
</dbReference>
<feature type="binding site" evidence="6">
    <location>
        <position position="260"/>
    </location>
    <ligand>
        <name>substrate</name>
    </ligand>
</feature>
<dbReference type="SUPFAM" id="SSF56601">
    <property type="entry name" value="beta-lactamase/transpeptidase-like"/>
    <property type="match status" value="1"/>
</dbReference>
<proteinExistence type="inferred from homology"/>
<keyword evidence="4 6" id="KW-0378">Hydrolase</keyword>
<evidence type="ECO:0000256" key="6">
    <source>
        <dbReference type="HAMAP-Rule" id="MF_00313"/>
    </source>
</evidence>
<evidence type="ECO:0000256" key="5">
    <source>
        <dbReference type="ARBA" id="ARBA00049534"/>
    </source>
</evidence>
<dbReference type="STRING" id="159292.SAMN05192546_105313"/>
<dbReference type="EMBL" id="FNPV01000005">
    <property type="protein sequence ID" value="SDY92867.1"/>
    <property type="molecule type" value="Genomic_DNA"/>
</dbReference>
<protein>
    <recommendedName>
        <fullName evidence="3 6">Glutaminase</fullName>
        <ecNumber evidence="3 6">3.5.1.2</ecNumber>
    </recommendedName>
</protein>
<gene>
    <name evidence="6" type="primary">glsA</name>
    <name evidence="7" type="ORF">SAMN05192546_105313</name>
</gene>
<dbReference type="Proteomes" id="UP000199230">
    <property type="component" value="Unassembled WGS sequence"/>
</dbReference>
<reference evidence="7 8" key="1">
    <citation type="submission" date="2016-10" db="EMBL/GenBank/DDBJ databases">
        <authorList>
            <person name="de Groot N.N."/>
        </authorList>
    </citation>
    <scope>NUCLEOTIDE SEQUENCE [LARGE SCALE GENOMIC DNA]</scope>
    <source>
        <strain evidence="7 8">APO</strain>
    </source>
</reference>
<comment type="similarity">
    <text evidence="1 6">Belongs to the glutaminase family.</text>
</comment>
<dbReference type="GO" id="GO:0004359">
    <property type="term" value="F:glutaminase activity"/>
    <property type="evidence" value="ECO:0007669"/>
    <property type="project" value="UniProtKB-UniRule"/>
</dbReference>
<dbReference type="Pfam" id="PF04960">
    <property type="entry name" value="Glutaminase"/>
    <property type="match status" value="1"/>
</dbReference>
<feature type="binding site" evidence="6">
    <location>
        <position position="242"/>
    </location>
    <ligand>
        <name>substrate</name>
    </ligand>
</feature>
<evidence type="ECO:0000256" key="4">
    <source>
        <dbReference type="ARBA" id="ARBA00022801"/>
    </source>
</evidence>
<feature type="binding site" evidence="6">
    <location>
        <position position="114"/>
    </location>
    <ligand>
        <name>substrate</name>
    </ligand>
</feature>
<comment type="subunit">
    <text evidence="2 6">Homotetramer.</text>
</comment>
<dbReference type="InterPro" id="IPR015868">
    <property type="entry name" value="Glutaminase"/>
</dbReference>
<feature type="binding site" evidence="6">
    <location>
        <position position="62"/>
    </location>
    <ligand>
        <name>substrate</name>
    </ligand>
</feature>
<evidence type="ECO:0000256" key="1">
    <source>
        <dbReference type="ARBA" id="ARBA00011076"/>
    </source>
</evidence>
<feature type="binding site" evidence="6">
    <location>
        <position position="166"/>
    </location>
    <ligand>
        <name>substrate</name>
    </ligand>
</feature>
<evidence type="ECO:0000256" key="2">
    <source>
        <dbReference type="ARBA" id="ARBA00011881"/>
    </source>
</evidence>
<dbReference type="EC" id="3.5.1.2" evidence="3 6"/>